<keyword evidence="1" id="KW-0175">Coiled coil</keyword>
<evidence type="ECO:0000313" key="3">
    <source>
        <dbReference type="EMBL" id="GMF63072.1"/>
    </source>
</evidence>
<evidence type="ECO:0000256" key="2">
    <source>
        <dbReference type="SAM" id="MobiDB-lite"/>
    </source>
</evidence>
<accession>A0A9W7D8W4</accession>
<evidence type="ECO:0000256" key="1">
    <source>
        <dbReference type="SAM" id="Coils"/>
    </source>
</evidence>
<protein>
    <submittedName>
        <fullName evidence="3">Unnamed protein product</fullName>
    </submittedName>
</protein>
<feature type="coiled-coil region" evidence="1">
    <location>
        <begin position="67"/>
        <end position="112"/>
    </location>
</feature>
<gene>
    <name evidence="3" type="ORF">Pfra01_002753700</name>
</gene>
<dbReference type="AlphaFoldDB" id="A0A9W7D8W4"/>
<proteinExistence type="predicted"/>
<keyword evidence="4" id="KW-1185">Reference proteome</keyword>
<comment type="caution">
    <text evidence="3">The sequence shown here is derived from an EMBL/GenBank/DDBJ whole genome shotgun (WGS) entry which is preliminary data.</text>
</comment>
<name>A0A9W7D8W4_9STRA</name>
<organism evidence="3 4">
    <name type="scientific">Phytophthora fragariaefolia</name>
    <dbReference type="NCBI Taxonomy" id="1490495"/>
    <lineage>
        <taxon>Eukaryota</taxon>
        <taxon>Sar</taxon>
        <taxon>Stramenopiles</taxon>
        <taxon>Oomycota</taxon>
        <taxon>Peronosporomycetes</taxon>
        <taxon>Peronosporales</taxon>
        <taxon>Peronosporaceae</taxon>
        <taxon>Phytophthora</taxon>
    </lineage>
</organism>
<feature type="region of interest" description="Disordered" evidence="2">
    <location>
        <begin position="1"/>
        <end position="28"/>
    </location>
</feature>
<evidence type="ECO:0000313" key="4">
    <source>
        <dbReference type="Proteomes" id="UP001165121"/>
    </source>
</evidence>
<reference evidence="3" key="1">
    <citation type="submission" date="2023-04" db="EMBL/GenBank/DDBJ databases">
        <title>Phytophthora fragariaefolia NBRC 109709.</title>
        <authorList>
            <person name="Ichikawa N."/>
            <person name="Sato H."/>
            <person name="Tonouchi N."/>
        </authorList>
    </citation>
    <scope>NUCLEOTIDE SEQUENCE</scope>
    <source>
        <strain evidence="3">NBRC 109709</strain>
    </source>
</reference>
<dbReference type="Proteomes" id="UP001165121">
    <property type="component" value="Unassembled WGS sequence"/>
</dbReference>
<dbReference type="EMBL" id="BSXT01006792">
    <property type="protein sequence ID" value="GMF63072.1"/>
    <property type="molecule type" value="Genomic_DNA"/>
</dbReference>
<feature type="compositionally biased region" description="Basic and acidic residues" evidence="2">
    <location>
        <begin position="10"/>
        <end position="23"/>
    </location>
</feature>
<sequence length="119" mass="13070">MPNGVSHTNLPRDVKSDREDAWRCHSSPPHFETDGLLHRLTGRRRGFGPPDSVDRLEAVERLQTADFAALRQELALLKAQLAQVSQTASNVLADLGSKLAVLRTRVSALEQAPAPSHQD</sequence>